<dbReference type="STRING" id="92696.A0A4R0RR93"/>
<dbReference type="InterPro" id="IPR013785">
    <property type="entry name" value="Aldolase_TIM"/>
</dbReference>
<organism evidence="3 4">
    <name type="scientific">Steccherinum ochraceum</name>
    <dbReference type="NCBI Taxonomy" id="92696"/>
    <lineage>
        <taxon>Eukaryota</taxon>
        <taxon>Fungi</taxon>
        <taxon>Dikarya</taxon>
        <taxon>Basidiomycota</taxon>
        <taxon>Agaricomycotina</taxon>
        <taxon>Agaricomycetes</taxon>
        <taxon>Polyporales</taxon>
        <taxon>Steccherinaceae</taxon>
        <taxon>Steccherinum</taxon>
    </lineage>
</organism>
<dbReference type="OrthoDB" id="2750672at2759"/>
<reference evidence="3 4" key="1">
    <citation type="submission" date="2018-11" db="EMBL/GenBank/DDBJ databases">
        <title>Genome assembly of Steccherinum ochraceum LE-BIN_3174, the white-rot fungus of the Steccherinaceae family (The Residual Polyporoid clade, Polyporales, Basidiomycota).</title>
        <authorList>
            <person name="Fedorova T.V."/>
            <person name="Glazunova O.A."/>
            <person name="Landesman E.O."/>
            <person name="Moiseenko K.V."/>
            <person name="Psurtseva N.V."/>
            <person name="Savinova O.S."/>
            <person name="Shakhova N.V."/>
            <person name="Tyazhelova T.V."/>
            <person name="Vasina D.V."/>
        </authorList>
    </citation>
    <scope>NUCLEOTIDE SEQUENCE [LARGE SCALE GENOMIC DNA]</scope>
    <source>
        <strain evidence="3 4">LE-BIN_3174</strain>
    </source>
</reference>
<evidence type="ECO:0000313" key="3">
    <source>
        <dbReference type="EMBL" id="TCD64954.1"/>
    </source>
</evidence>
<feature type="region of interest" description="Disordered" evidence="1">
    <location>
        <begin position="31"/>
        <end position="50"/>
    </location>
</feature>
<proteinExistence type="predicted"/>
<gene>
    <name evidence="3" type="ORF">EIP91_003412</name>
</gene>
<dbReference type="Gene3D" id="3.20.20.70">
    <property type="entry name" value="Aldolase class I"/>
    <property type="match status" value="1"/>
</dbReference>
<evidence type="ECO:0000313" key="4">
    <source>
        <dbReference type="Proteomes" id="UP000292702"/>
    </source>
</evidence>
<dbReference type="GO" id="GO:0003959">
    <property type="term" value="F:NADPH dehydrogenase activity"/>
    <property type="evidence" value="ECO:0007669"/>
    <property type="project" value="TreeGrafter"/>
</dbReference>
<dbReference type="PANTHER" id="PTHR22893:SF91">
    <property type="entry name" value="NADPH DEHYDROGENASE 2-RELATED"/>
    <property type="match status" value="1"/>
</dbReference>
<comment type="caution">
    <text evidence="3">The sequence shown here is derived from an EMBL/GenBank/DDBJ whole genome shotgun (WGS) entry which is preliminary data.</text>
</comment>
<dbReference type="GO" id="GO:0010181">
    <property type="term" value="F:FMN binding"/>
    <property type="evidence" value="ECO:0007669"/>
    <property type="project" value="InterPro"/>
</dbReference>
<dbReference type="InterPro" id="IPR001155">
    <property type="entry name" value="OxRdtase_FMN_N"/>
</dbReference>
<name>A0A4R0RR93_9APHY</name>
<dbReference type="InterPro" id="IPR045247">
    <property type="entry name" value="Oye-like"/>
</dbReference>
<keyword evidence="4" id="KW-1185">Reference proteome</keyword>
<dbReference type="Proteomes" id="UP000292702">
    <property type="component" value="Unassembled WGS sequence"/>
</dbReference>
<dbReference type="EMBL" id="RWJN01000206">
    <property type="protein sequence ID" value="TCD64954.1"/>
    <property type="molecule type" value="Genomic_DNA"/>
</dbReference>
<sequence>MTAIRLSPWGGLLQGYEDARFLAPIRFHRSGAHGKSPRPRLHPCRRTTHQREHGSNDFIRDIWAPRPLLSAGGYDREGGMKAAERGDVVVYGRHFISNPDLPVRLEQDIPLTSYDRRRPQSLLQSWSQGLLRLYLCFGAPQGL</sequence>
<accession>A0A4R0RR93</accession>
<dbReference type="SUPFAM" id="SSF51395">
    <property type="entry name" value="FMN-linked oxidoreductases"/>
    <property type="match status" value="1"/>
</dbReference>
<dbReference type="PANTHER" id="PTHR22893">
    <property type="entry name" value="NADH OXIDOREDUCTASE-RELATED"/>
    <property type="match status" value="1"/>
</dbReference>
<dbReference type="AlphaFoldDB" id="A0A4R0RR93"/>
<evidence type="ECO:0000259" key="2">
    <source>
        <dbReference type="Pfam" id="PF00724"/>
    </source>
</evidence>
<evidence type="ECO:0000256" key="1">
    <source>
        <dbReference type="SAM" id="MobiDB-lite"/>
    </source>
</evidence>
<dbReference type="Pfam" id="PF00724">
    <property type="entry name" value="Oxidored_FMN"/>
    <property type="match status" value="1"/>
</dbReference>
<protein>
    <recommendedName>
        <fullName evidence="2">NADH:flavin oxidoreductase/NADH oxidase N-terminal domain-containing protein</fullName>
    </recommendedName>
</protein>
<feature type="domain" description="NADH:flavin oxidoreductase/NADH oxidase N-terminal" evidence="2">
    <location>
        <begin position="32"/>
        <end position="111"/>
    </location>
</feature>
<feature type="compositionally biased region" description="Basic residues" evidence="1">
    <location>
        <begin position="31"/>
        <end position="48"/>
    </location>
</feature>